<reference evidence="1 2" key="1">
    <citation type="submission" date="2015-09" db="EMBL/GenBank/DDBJ databases">
        <authorList>
            <consortium name="Swine Surveillance"/>
        </authorList>
    </citation>
    <scope>NUCLEOTIDE SEQUENCE [LARGE SCALE GENOMIC DNA]</scope>
    <source>
        <strain evidence="1 2">CECT 7688</strain>
    </source>
</reference>
<protein>
    <recommendedName>
        <fullName evidence="3">DUF1800 domain-containing protein</fullName>
    </recommendedName>
</protein>
<evidence type="ECO:0000313" key="2">
    <source>
        <dbReference type="Proteomes" id="UP000054823"/>
    </source>
</evidence>
<organism evidence="1 2">
    <name type="scientific">Shimia marina</name>
    <dbReference type="NCBI Taxonomy" id="321267"/>
    <lineage>
        <taxon>Bacteria</taxon>
        <taxon>Pseudomonadati</taxon>
        <taxon>Pseudomonadota</taxon>
        <taxon>Alphaproteobacteria</taxon>
        <taxon>Rhodobacterales</taxon>
        <taxon>Roseobacteraceae</taxon>
    </lineage>
</organism>
<dbReference type="RefSeq" id="WP_058240328.1">
    <property type="nucleotide sequence ID" value="NZ_CYPW01000027.1"/>
</dbReference>
<dbReference type="STRING" id="321267.SHM7688_02592"/>
<keyword evidence="2" id="KW-1185">Reference proteome</keyword>
<sequence length="467" mass="52047">MSFDRGLAQTRFGYGRSPEVAGPETVAQMMAQLRGPDVAAEQFAIPKDDVFYERISELFAHRQAVRQAQKGSDDREKRDVLFQKNRKRAHGQILGFMMTELQRRVWTQDALRERLVAFWADHFSAPGKNIYYRYLAVSHVEHAIRPHVTGRFEDLLIAAVTHPQMLVYLNQDVSIGPNSRTARYRKGKRPAGLNENLAREILELHSLGVTGDYTQADVRQLAELLTGLTTGVGKPARFLDKRAEPGAEEVLGKTYGGRRAGLDDIHAVLRDLARHPDTAGYIAWKLARHFVSDVPDAELIASLQRRYLETDGDLAEVTQALLEHPAAWAPLKDGQGNFKRPELFVSSALRALAVPEARMKAAKPAEIMRLVMHPLRFMGQPWRTPLGPDGFEEADAYWLSAQGLGARLQWALAAPAAVMTRLPDPRDFVQTALGPEAPAAVRFAAKAAENRQEGVALVLMSPAFQRI</sequence>
<proteinExistence type="predicted"/>
<dbReference type="Pfam" id="PF08811">
    <property type="entry name" value="DUF1800"/>
    <property type="match status" value="1"/>
</dbReference>
<dbReference type="InterPro" id="IPR014917">
    <property type="entry name" value="DUF1800"/>
</dbReference>
<dbReference type="EMBL" id="CYPW01000027">
    <property type="protein sequence ID" value="CUH53140.1"/>
    <property type="molecule type" value="Genomic_DNA"/>
</dbReference>
<accession>A0A0N7LSB3</accession>
<evidence type="ECO:0008006" key="3">
    <source>
        <dbReference type="Google" id="ProtNLM"/>
    </source>
</evidence>
<dbReference type="Proteomes" id="UP000054823">
    <property type="component" value="Unassembled WGS sequence"/>
</dbReference>
<evidence type="ECO:0000313" key="1">
    <source>
        <dbReference type="EMBL" id="CUH53140.1"/>
    </source>
</evidence>
<dbReference type="OrthoDB" id="9772295at2"/>
<dbReference type="AlphaFoldDB" id="A0A0N7LSB3"/>
<gene>
    <name evidence="1" type="ORF">SHM7688_02592</name>
</gene>
<name>A0A0N7LSB3_9RHOB</name>